<keyword evidence="4" id="KW-1185">Reference proteome</keyword>
<keyword evidence="2" id="KW-1133">Transmembrane helix</keyword>
<evidence type="ECO:0000313" key="3">
    <source>
        <dbReference type="EMBL" id="KAK7303648.1"/>
    </source>
</evidence>
<dbReference type="EMBL" id="JAYKXN010000003">
    <property type="protein sequence ID" value="KAK7303648.1"/>
    <property type="molecule type" value="Genomic_DNA"/>
</dbReference>
<name>A0AAN9PN02_CLITE</name>
<keyword evidence="2" id="KW-0472">Membrane</keyword>
<comment type="caution">
    <text evidence="3">The sequence shown here is derived from an EMBL/GenBank/DDBJ whole genome shotgun (WGS) entry which is preliminary data.</text>
</comment>
<feature type="transmembrane region" description="Helical" evidence="2">
    <location>
        <begin position="106"/>
        <end position="124"/>
    </location>
</feature>
<dbReference type="AlphaFoldDB" id="A0AAN9PN02"/>
<gene>
    <name evidence="3" type="ORF">RJT34_14559</name>
</gene>
<accession>A0AAN9PN02</accession>
<keyword evidence="2" id="KW-0812">Transmembrane</keyword>
<evidence type="ECO:0000256" key="1">
    <source>
        <dbReference type="SAM" id="MobiDB-lite"/>
    </source>
</evidence>
<dbReference type="Proteomes" id="UP001359559">
    <property type="component" value="Unassembled WGS sequence"/>
</dbReference>
<reference evidence="3 4" key="1">
    <citation type="submission" date="2024-01" db="EMBL/GenBank/DDBJ databases">
        <title>The genomes of 5 underutilized Papilionoideae crops provide insights into root nodulation and disease resistance.</title>
        <authorList>
            <person name="Yuan L."/>
        </authorList>
    </citation>
    <scope>NUCLEOTIDE SEQUENCE [LARGE SCALE GENOMIC DNA]</scope>
    <source>
        <strain evidence="3">LY-2023</strain>
        <tissue evidence="3">Leaf</tissue>
    </source>
</reference>
<protein>
    <submittedName>
        <fullName evidence="3">Uncharacterized protein</fullName>
    </submittedName>
</protein>
<feature type="region of interest" description="Disordered" evidence="1">
    <location>
        <begin position="32"/>
        <end position="52"/>
    </location>
</feature>
<proteinExistence type="predicted"/>
<evidence type="ECO:0000256" key="2">
    <source>
        <dbReference type="SAM" id="Phobius"/>
    </source>
</evidence>
<evidence type="ECO:0000313" key="4">
    <source>
        <dbReference type="Proteomes" id="UP001359559"/>
    </source>
</evidence>
<sequence>MLYDAGPYKGYVMHVSMVNSLRIGRCDQKEDHASGSEIEAENSPPAAAGGVADPISESADIEFDLFLPLLPPNSSSPSMSIPPELFQFRPSIAQQFILCYVYTHIYNIYALAGICFVVLYVVWLRKCATAYTYSFRSKLESPS</sequence>
<organism evidence="3 4">
    <name type="scientific">Clitoria ternatea</name>
    <name type="common">Butterfly pea</name>
    <dbReference type="NCBI Taxonomy" id="43366"/>
    <lineage>
        <taxon>Eukaryota</taxon>
        <taxon>Viridiplantae</taxon>
        <taxon>Streptophyta</taxon>
        <taxon>Embryophyta</taxon>
        <taxon>Tracheophyta</taxon>
        <taxon>Spermatophyta</taxon>
        <taxon>Magnoliopsida</taxon>
        <taxon>eudicotyledons</taxon>
        <taxon>Gunneridae</taxon>
        <taxon>Pentapetalae</taxon>
        <taxon>rosids</taxon>
        <taxon>fabids</taxon>
        <taxon>Fabales</taxon>
        <taxon>Fabaceae</taxon>
        <taxon>Papilionoideae</taxon>
        <taxon>50 kb inversion clade</taxon>
        <taxon>NPAAA clade</taxon>
        <taxon>indigoferoid/millettioid clade</taxon>
        <taxon>Phaseoleae</taxon>
        <taxon>Clitoria</taxon>
    </lineage>
</organism>